<evidence type="ECO:0000256" key="10">
    <source>
        <dbReference type="ARBA" id="ARBA00023157"/>
    </source>
</evidence>
<dbReference type="PANTHER" id="PTHR38839:SF5">
    <property type="entry name" value="TRANSCRIPTIONAL REGULATOR WHID"/>
    <property type="match status" value="1"/>
</dbReference>
<keyword evidence="11 12" id="KW-0804">Transcription</keyword>
<dbReference type="Proteomes" id="UP001589810">
    <property type="component" value="Unassembled WGS sequence"/>
</dbReference>
<keyword evidence="10 12" id="KW-1015">Disulfide bond</keyword>
<keyword evidence="8 12" id="KW-0805">Transcription regulation</keyword>
<keyword evidence="6 12" id="KW-0408">Iron</keyword>
<reference evidence="14 15" key="1">
    <citation type="submission" date="2024-09" db="EMBL/GenBank/DDBJ databases">
        <authorList>
            <person name="Sun Q."/>
            <person name="Mori K."/>
        </authorList>
    </citation>
    <scope>NUCLEOTIDE SEQUENCE [LARGE SCALE GENOMIC DNA]</scope>
    <source>
        <strain evidence="14 15">TBRC 1432</strain>
    </source>
</reference>
<evidence type="ECO:0000256" key="8">
    <source>
        <dbReference type="ARBA" id="ARBA00023015"/>
    </source>
</evidence>
<comment type="function">
    <text evidence="12">Acts as a transcriptional regulator. Probably redox-responsive. The apo- but not holo-form probably binds DNA.</text>
</comment>
<dbReference type="Pfam" id="PF02467">
    <property type="entry name" value="Whib"/>
    <property type="match status" value="1"/>
</dbReference>
<dbReference type="PROSITE" id="PS51674">
    <property type="entry name" value="4FE4S_WBL"/>
    <property type="match status" value="1"/>
</dbReference>
<gene>
    <name evidence="12" type="primary">whiB</name>
    <name evidence="14" type="ORF">ACFFH7_12730</name>
</gene>
<keyword evidence="5 12" id="KW-0479">Metal-binding</keyword>
<evidence type="ECO:0000313" key="14">
    <source>
        <dbReference type="EMBL" id="MFC0542354.1"/>
    </source>
</evidence>
<evidence type="ECO:0000256" key="4">
    <source>
        <dbReference type="ARBA" id="ARBA00022490"/>
    </source>
</evidence>
<comment type="PTM">
    <text evidence="12">The Fe-S cluster can be nitrosylated by nitric oxide (NO).</text>
</comment>
<dbReference type="RefSeq" id="WP_273944275.1">
    <property type="nucleotide sequence ID" value="NZ_CP097263.1"/>
</dbReference>
<comment type="cofactor">
    <cofactor evidence="12">
        <name>[4Fe-4S] cluster</name>
        <dbReference type="ChEBI" id="CHEBI:49883"/>
    </cofactor>
    <text evidence="12">Binds 1 [4Fe-4S] cluster per subunit. Following nitrosylation of the [4Fe-4S] cluster binds 1 [4Fe-8(NO)] cluster per subunit.</text>
</comment>
<keyword evidence="7 12" id="KW-0411">Iron-sulfur</keyword>
<protein>
    <recommendedName>
        <fullName evidence="12">Transcriptional regulator WhiB</fullName>
    </recommendedName>
</protein>
<name>A0ABV6MQ79_9PSEU</name>
<evidence type="ECO:0000256" key="12">
    <source>
        <dbReference type="HAMAP-Rule" id="MF_01479"/>
    </source>
</evidence>
<dbReference type="HAMAP" id="MF_01479">
    <property type="entry name" value="WhiB"/>
    <property type="match status" value="1"/>
</dbReference>
<comment type="similarity">
    <text evidence="2 12">Belongs to the WhiB family.</text>
</comment>
<evidence type="ECO:0000256" key="6">
    <source>
        <dbReference type="ARBA" id="ARBA00023004"/>
    </source>
</evidence>
<evidence type="ECO:0000259" key="13">
    <source>
        <dbReference type="PROSITE" id="PS51674"/>
    </source>
</evidence>
<evidence type="ECO:0000256" key="2">
    <source>
        <dbReference type="ARBA" id="ARBA00006597"/>
    </source>
</evidence>
<evidence type="ECO:0000256" key="1">
    <source>
        <dbReference type="ARBA" id="ARBA00004496"/>
    </source>
</evidence>
<dbReference type="InterPro" id="IPR034768">
    <property type="entry name" value="4FE4S_WBL"/>
</dbReference>
<keyword evidence="3 12" id="KW-0004">4Fe-4S</keyword>
<feature type="binding site" evidence="12">
    <location>
        <position position="56"/>
    </location>
    <ligand>
        <name>[4Fe-4S] cluster</name>
        <dbReference type="ChEBI" id="CHEBI:49883"/>
    </ligand>
</feature>
<evidence type="ECO:0000313" key="15">
    <source>
        <dbReference type="Proteomes" id="UP001589810"/>
    </source>
</evidence>
<evidence type="ECO:0000256" key="3">
    <source>
        <dbReference type="ARBA" id="ARBA00022485"/>
    </source>
</evidence>
<feature type="domain" description="4Fe-4S Wbl-type" evidence="13">
    <location>
        <begin position="22"/>
        <end position="86"/>
    </location>
</feature>
<comment type="subcellular location">
    <subcellularLocation>
        <location evidence="1 12">Cytoplasm</location>
    </subcellularLocation>
</comment>
<feature type="binding site" evidence="12">
    <location>
        <position position="23"/>
    </location>
    <ligand>
        <name>[4Fe-4S] cluster</name>
        <dbReference type="ChEBI" id="CHEBI:49883"/>
    </ligand>
</feature>
<comment type="PTM">
    <text evidence="12">Upon Fe-S cluster removal intramolecular disulfide bonds are formed.</text>
</comment>
<sequence length="103" mass="12043">MTTRKRLPRPVAADWAWQLRGACRGTEEAIFFHPDLERGPARQHRDDQAKAICARCPVIVECRRHALAAEEPYGVWGGQDEHERRTLITRRRRARRCERSLRG</sequence>
<proteinExistence type="inferred from homology"/>
<feature type="binding site" evidence="12">
    <location>
        <position position="53"/>
    </location>
    <ligand>
        <name>[4Fe-4S] cluster</name>
        <dbReference type="ChEBI" id="CHEBI:49883"/>
    </ligand>
</feature>
<keyword evidence="4 12" id="KW-0963">Cytoplasm</keyword>
<dbReference type="PANTHER" id="PTHR38839">
    <property type="entry name" value="TRANSCRIPTIONAL REGULATOR WHID-RELATED"/>
    <property type="match status" value="1"/>
</dbReference>
<accession>A0ABV6MQ79</accession>
<organism evidence="14 15">
    <name type="scientific">Kutzneria chonburiensis</name>
    <dbReference type="NCBI Taxonomy" id="1483604"/>
    <lineage>
        <taxon>Bacteria</taxon>
        <taxon>Bacillati</taxon>
        <taxon>Actinomycetota</taxon>
        <taxon>Actinomycetes</taxon>
        <taxon>Pseudonocardiales</taxon>
        <taxon>Pseudonocardiaceae</taxon>
        <taxon>Kutzneria</taxon>
    </lineage>
</organism>
<evidence type="ECO:0000256" key="9">
    <source>
        <dbReference type="ARBA" id="ARBA00023125"/>
    </source>
</evidence>
<keyword evidence="9 12" id="KW-0238">DNA-binding</keyword>
<evidence type="ECO:0000256" key="7">
    <source>
        <dbReference type="ARBA" id="ARBA00023014"/>
    </source>
</evidence>
<dbReference type="InterPro" id="IPR003482">
    <property type="entry name" value="Whib"/>
</dbReference>
<evidence type="ECO:0000256" key="11">
    <source>
        <dbReference type="ARBA" id="ARBA00023163"/>
    </source>
</evidence>
<keyword evidence="15" id="KW-1185">Reference proteome</keyword>
<comment type="caution">
    <text evidence="14">The sequence shown here is derived from an EMBL/GenBank/DDBJ whole genome shotgun (WGS) entry which is preliminary data.</text>
</comment>
<feature type="binding site" evidence="12">
    <location>
        <position position="62"/>
    </location>
    <ligand>
        <name>[4Fe-4S] cluster</name>
        <dbReference type="ChEBI" id="CHEBI:49883"/>
    </ligand>
</feature>
<dbReference type="EMBL" id="JBHLUD010000004">
    <property type="protein sequence ID" value="MFC0542354.1"/>
    <property type="molecule type" value="Genomic_DNA"/>
</dbReference>
<evidence type="ECO:0000256" key="5">
    <source>
        <dbReference type="ARBA" id="ARBA00022723"/>
    </source>
</evidence>